<gene>
    <name evidence="18" type="ORF">BIW11_04203</name>
</gene>
<evidence type="ECO:0000256" key="2">
    <source>
        <dbReference type="ARBA" id="ARBA00004496"/>
    </source>
</evidence>
<evidence type="ECO:0000313" key="19">
    <source>
        <dbReference type="Proteomes" id="UP000192247"/>
    </source>
</evidence>
<keyword evidence="11" id="KW-0528">Neurotoxin</keyword>
<dbReference type="OrthoDB" id="429841at2759"/>
<dbReference type="STRING" id="418985.A0A1V9XA21"/>
<keyword evidence="19" id="KW-1185">Reference proteome</keyword>
<keyword evidence="11" id="KW-0638">Presynaptic neurotoxin</keyword>
<evidence type="ECO:0000256" key="5">
    <source>
        <dbReference type="ARBA" id="ARBA00022490"/>
    </source>
</evidence>
<dbReference type="GO" id="GO:0005737">
    <property type="term" value="C:cytoplasm"/>
    <property type="evidence" value="ECO:0007669"/>
    <property type="project" value="UniProtKB-SubCell"/>
</dbReference>
<dbReference type="Pfam" id="PF18826">
    <property type="entry name" value="bVLRF1"/>
    <property type="match status" value="1"/>
</dbReference>
<comment type="subcellular location">
    <subcellularLocation>
        <location evidence="2">Cytoplasm</location>
    </subcellularLocation>
    <subcellularLocation>
        <location evidence="1">Target cell membrane</location>
    </subcellularLocation>
</comment>
<feature type="non-terminal residue" evidence="18">
    <location>
        <position position="291"/>
    </location>
</feature>
<dbReference type="GO" id="GO:0044231">
    <property type="term" value="C:host cell presynaptic membrane"/>
    <property type="evidence" value="ECO:0007669"/>
    <property type="project" value="UniProtKB-KW"/>
</dbReference>
<evidence type="ECO:0000313" key="18">
    <source>
        <dbReference type="EMBL" id="OQR70218.1"/>
    </source>
</evidence>
<dbReference type="PANTHER" id="PTHR16036:SF2">
    <property type="entry name" value="TRNA ENDONUCLEASE ANKZF1"/>
    <property type="match status" value="1"/>
</dbReference>
<evidence type="ECO:0000256" key="9">
    <source>
        <dbReference type="ARBA" id="ARBA00022759"/>
    </source>
</evidence>
<name>A0A1V9XA21_9ACAR</name>
<dbReference type="Proteomes" id="UP000192247">
    <property type="component" value="Unassembled WGS sequence"/>
</dbReference>
<dbReference type="PROSITE" id="PS50088">
    <property type="entry name" value="ANK_REPEAT"/>
    <property type="match status" value="1"/>
</dbReference>
<dbReference type="Gene3D" id="1.25.40.20">
    <property type="entry name" value="Ankyrin repeat-containing domain"/>
    <property type="match status" value="1"/>
</dbReference>
<dbReference type="GO" id="GO:0044218">
    <property type="term" value="C:other organism cell membrane"/>
    <property type="evidence" value="ECO:0007669"/>
    <property type="project" value="UniProtKB-KW"/>
</dbReference>
<protein>
    <submittedName>
        <fullName evidence="18">Ankyrin repeat and zinc finger domain-containing protein 1-like</fullName>
    </submittedName>
</protein>
<keyword evidence="8" id="KW-0677">Repeat</keyword>
<dbReference type="PROSITE" id="PS50297">
    <property type="entry name" value="ANK_REP_REGION"/>
    <property type="match status" value="1"/>
</dbReference>
<keyword evidence="9 16" id="KW-0255">Endonuclease</keyword>
<dbReference type="GO" id="GO:0006887">
    <property type="term" value="P:exocytosis"/>
    <property type="evidence" value="ECO:0007669"/>
    <property type="project" value="UniProtKB-KW"/>
</dbReference>
<keyword evidence="5 16" id="KW-0963">Cytoplasm</keyword>
<organism evidence="18 19">
    <name type="scientific">Tropilaelaps mercedesae</name>
    <dbReference type="NCBI Taxonomy" id="418985"/>
    <lineage>
        <taxon>Eukaryota</taxon>
        <taxon>Metazoa</taxon>
        <taxon>Ecdysozoa</taxon>
        <taxon>Arthropoda</taxon>
        <taxon>Chelicerata</taxon>
        <taxon>Arachnida</taxon>
        <taxon>Acari</taxon>
        <taxon>Parasitiformes</taxon>
        <taxon>Mesostigmata</taxon>
        <taxon>Gamasina</taxon>
        <taxon>Dermanyssoidea</taxon>
        <taxon>Laelapidae</taxon>
        <taxon>Tropilaelaps</taxon>
    </lineage>
</organism>
<evidence type="ECO:0000256" key="11">
    <source>
        <dbReference type="ARBA" id="ARBA00023028"/>
    </source>
</evidence>
<dbReference type="AlphaFoldDB" id="A0A1V9XA21"/>
<dbReference type="InterPro" id="IPR013087">
    <property type="entry name" value="Znf_C2H2_type"/>
</dbReference>
<evidence type="ECO:0000256" key="4">
    <source>
        <dbReference type="ARBA" id="ARBA00022483"/>
    </source>
</evidence>
<feature type="active site" evidence="16">
    <location>
        <position position="186"/>
    </location>
</feature>
<keyword evidence="6" id="KW-1052">Target cell membrane</keyword>
<keyword evidence="14" id="KW-1053">Target membrane</keyword>
<dbReference type="InterPro" id="IPR002110">
    <property type="entry name" value="Ankyrin_rpt"/>
</dbReference>
<evidence type="ECO:0000256" key="7">
    <source>
        <dbReference type="ARBA" id="ARBA00022722"/>
    </source>
</evidence>
<dbReference type="InParanoid" id="A0A1V9XA21"/>
<keyword evidence="13" id="KW-0175">Coiled coil</keyword>
<dbReference type="GO" id="GO:0016787">
    <property type="term" value="F:hydrolase activity"/>
    <property type="evidence" value="ECO:0007669"/>
    <property type="project" value="UniProtKB-KW"/>
</dbReference>
<feature type="repeat" description="ANK" evidence="15">
    <location>
        <begin position="255"/>
        <end position="287"/>
    </location>
</feature>
<comment type="domain">
    <text evidence="16">The VLRF1 domain mediates binding to the 60S ribosomal subunit.</text>
</comment>
<proteinExistence type="inferred from homology"/>
<keyword evidence="7 16" id="KW-0540">Nuclease</keyword>
<feature type="domain" description="VLRF1" evidence="17">
    <location>
        <begin position="143"/>
        <end position="291"/>
    </location>
</feature>
<keyword evidence="4" id="KW-0268">Exocytosis</keyword>
<comment type="caution">
    <text evidence="18">The sequence shown here is derived from an EMBL/GenBank/DDBJ whole genome shotgun (WGS) entry which is preliminary data.</text>
</comment>
<comment type="similarity">
    <text evidence="3 16">Belongs to the ANKZF1/VMS1 family.</text>
</comment>
<keyword evidence="12 15" id="KW-0040">ANK repeat</keyword>
<dbReference type="InterPro" id="IPR047139">
    <property type="entry name" value="ANKZ1/VMS1"/>
</dbReference>
<keyword evidence="10 16" id="KW-0378">Hydrolase</keyword>
<dbReference type="PROSITE" id="PS00028">
    <property type="entry name" value="ZINC_FINGER_C2H2_1"/>
    <property type="match status" value="1"/>
</dbReference>
<evidence type="ECO:0000256" key="1">
    <source>
        <dbReference type="ARBA" id="ARBA00004175"/>
    </source>
</evidence>
<evidence type="ECO:0000256" key="10">
    <source>
        <dbReference type="ARBA" id="ARBA00022801"/>
    </source>
</evidence>
<dbReference type="PANTHER" id="PTHR16036">
    <property type="entry name" value="ANKYRIN REPEAT AND ZINC FINGER DOMAIN-CONTAINING PROTEIN 1"/>
    <property type="match status" value="1"/>
</dbReference>
<evidence type="ECO:0000256" key="13">
    <source>
        <dbReference type="ARBA" id="ARBA00023054"/>
    </source>
</evidence>
<evidence type="ECO:0000256" key="14">
    <source>
        <dbReference type="ARBA" id="ARBA00023298"/>
    </source>
</evidence>
<reference evidence="18 19" key="1">
    <citation type="journal article" date="2017" name="Gigascience">
        <title>Draft genome of the honey bee ectoparasitic mite, Tropilaelaps mercedesae, is shaped by the parasitic life history.</title>
        <authorList>
            <person name="Dong X."/>
            <person name="Armstrong S.D."/>
            <person name="Xia D."/>
            <person name="Makepeace B.L."/>
            <person name="Darby A.C."/>
            <person name="Kadowaki T."/>
        </authorList>
    </citation>
    <scope>NUCLEOTIDE SEQUENCE [LARGE SCALE GENOMIC DNA]</scope>
    <source>
        <strain evidence="18">Wuxi-XJTLU</strain>
    </source>
</reference>
<evidence type="ECO:0000256" key="16">
    <source>
        <dbReference type="PROSITE-ProRule" id="PRU01389"/>
    </source>
</evidence>
<dbReference type="PROSITE" id="PS52044">
    <property type="entry name" value="VLRF1"/>
    <property type="match status" value="1"/>
</dbReference>
<dbReference type="InterPro" id="IPR036770">
    <property type="entry name" value="Ankyrin_rpt-contain_sf"/>
</dbReference>
<evidence type="ECO:0000259" key="17">
    <source>
        <dbReference type="PROSITE" id="PS52044"/>
    </source>
</evidence>
<evidence type="ECO:0000256" key="3">
    <source>
        <dbReference type="ARBA" id="ARBA00009262"/>
    </source>
</evidence>
<evidence type="ECO:0000256" key="6">
    <source>
        <dbReference type="ARBA" id="ARBA00022537"/>
    </source>
</evidence>
<evidence type="ECO:0000256" key="12">
    <source>
        <dbReference type="ARBA" id="ARBA00023043"/>
    </source>
</evidence>
<accession>A0A1V9XA21</accession>
<evidence type="ECO:0000256" key="15">
    <source>
        <dbReference type="PROSITE-ProRule" id="PRU00023"/>
    </source>
</evidence>
<dbReference type="GO" id="GO:0036503">
    <property type="term" value="P:ERAD pathway"/>
    <property type="evidence" value="ECO:0007669"/>
    <property type="project" value="TreeGrafter"/>
</dbReference>
<dbReference type="SUPFAM" id="SSF48403">
    <property type="entry name" value="Ankyrin repeat"/>
    <property type="match status" value="1"/>
</dbReference>
<evidence type="ECO:0000256" key="8">
    <source>
        <dbReference type="ARBA" id="ARBA00022737"/>
    </source>
</evidence>
<keyword evidence="14" id="KW-0472">Membrane</keyword>
<keyword evidence="11" id="KW-0800">Toxin</keyword>
<dbReference type="GO" id="GO:0004519">
    <property type="term" value="F:endonuclease activity"/>
    <property type="evidence" value="ECO:0007669"/>
    <property type="project" value="UniProtKB-KW"/>
</dbReference>
<dbReference type="InterPro" id="IPR041175">
    <property type="entry name" value="VLRF1/Vms1"/>
</dbReference>
<dbReference type="EMBL" id="MNPL01018248">
    <property type="protein sequence ID" value="OQR70218.1"/>
    <property type="molecule type" value="Genomic_DNA"/>
</dbReference>
<sequence length="291" mass="32185">MAGGTMLFSLNEAVHFHQHLCNLEPICQTFEPAEDPPPSLPDLDQLEVADEKTCMICGQVFETRLHQVEHFRSDSHRLNVKGKLRGIPAFSEVEFEEPGSDCECIFASESDRGSVVEINRILLTTKNESVTSTELLARVESLKDLWLGLIIISGGHFAAAVYHSGKMIRHKTFHQYTVRKKQGGAQSRFDSKSGAAKTQATTGEIKNRINSKAKELIEDVFTTCRDDDVDELKAIVSKTDSHCLKQALTSSLDDHGNTVLHFCCRRGRLAILETVFALGADPTVTNNDGQA</sequence>